<dbReference type="InterPro" id="IPR023214">
    <property type="entry name" value="HAD_sf"/>
</dbReference>
<proteinExistence type="predicted"/>
<accession>A0A1Y0ZBZ6</accession>
<evidence type="ECO:0000313" key="2">
    <source>
        <dbReference type="Proteomes" id="UP000061432"/>
    </source>
</evidence>
<dbReference type="OrthoDB" id="954467at2"/>
<dbReference type="Gene3D" id="3.40.50.1000">
    <property type="entry name" value="HAD superfamily/HAD-like"/>
    <property type="match status" value="1"/>
</dbReference>
<evidence type="ECO:0000313" key="1">
    <source>
        <dbReference type="EMBL" id="BAR47091.1"/>
    </source>
</evidence>
<dbReference type="EMBL" id="AP014704">
    <property type="protein sequence ID" value="BAR47091.1"/>
    <property type="molecule type" value="Genomic_DNA"/>
</dbReference>
<dbReference type="KEGG" id="maqu:Maq22A_c27925"/>
<dbReference type="AlphaFoldDB" id="A0A1Y0ZBZ6"/>
<dbReference type="Proteomes" id="UP000061432">
    <property type="component" value="Chromosome"/>
</dbReference>
<dbReference type="STRING" id="270351.Maq22A_c27925"/>
<name>A0A1Y0ZBZ6_9HYPH</name>
<reference evidence="1 2" key="1">
    <citation type="journal article" date="2015" name="Genome Announc.">
        <title>Complete Genome Sequence of Methylobacterium aquaticum Strain 22A, Isolated from Racomitrium japonicum Moss.</title>
        <authorList>
            <person name="Tani A."/>
            <person name="Ogura Y."/>
            <person name="Hayashi T."/>
            <person name="Kimbara K."/>
        </authorList>
    </citation>
    <scope>NUCLEOTIDE SEQUENCE [LARGE SCALE GENOMIC DNA]</scope>
    <source>
        <strain evidence="1 2">MA-22A</strain>
    </source>
</reference>
<organism evidence="1 2">
    <name type="scientific">Methylobacterium aquaticum</name>
    <dbReference type="NCBI Taxonomy" id="270351"/>
    <lineage>
        <taxon>Bacteria</taxon>
        <taxon>Pseudomonadati</taxon>
        <taxon>Pseudomonadota</taxon>
        <taxon>Alphaproteobacteria</taxon>
        <taxon>Hyphomicrobiales</taxon>
        <taxon>Methylobacteriaceae</taxon>
        <taxon>Methylobacterium</taxon>
    </lineage>
</organism>
<protein>
    <submittedName>
        <fullName evidence="1">Uncharacterized protein</fullName>
    </submittedName>
</protein>
<dbReference type="SUPFAM" id="SSF56784">
    <property type="entry name" value="HAD-like"/>
    <property type="match status" value="1"/>
</dbReference>
<reference evidence="2" key="2">
    <citation type="submission" date="2015-01" db="EMBL/GenBank/DDBJ databases">
        <title>Complete genome sequence of Methylobacterium aquaticum strain 22A.</title>
        <authorList>
            <person name="Tani A."/>
            <person name="Ogura Y."/>
            <person name="Hayashi T."/>
        </authorList>
    </citation>
    <scope>NUCLEOTIDE SEQUENCE [LARGE SCALE GENOMIC DNA]</scope>
    <source>
        <strain evidence="2">MA-22A</strain>
    </source>
</reference>
<sequence>MPRKPILCLDFDGVIHGYQSGWQGAAIIPDPPVPGAIEFLHAAVERFRVAIYSSRSGEPGGIDAMRGWLTMFVLAAIDDRREAEHVLGLIEWPTAKPSAFVTIDDLALTFDGRWPGLDELAAFQPWTKRERYAPAATAPSELERLREEVAYWRRDLEARLWSLTARYRGLRAEGREDEAALLAIDLRGALASYSDAKGSEWHERCDACGEFVLPGEPRAGDDEISGHARCLGDVRHEAPAEPEPADNLDVRAADSRAALNEPIPNKPARPRGADQIFAERRRVYVYRLPDNLTRGYCFDGGHAIEFWNVDWFDVPVSVDRSDFIRSIKEKRYYRANARFLVLGDPPELTFVIDPRSAAGPRKGE</sequence>
<gene>
    <name evidence="1" type="ORF">Maq22A_c27925</name>
</gene>
<dbReference type="InterPro" id="IPR036412">
    <property type="entry name" value="HAD-like_sf"/>
</dbReference>
<dbReference type="RefSeq" id="WP_060845873.1">
    <property type="nucleotide sequence ID" value="NZ_AP014704.1"/>
</dbReference>